<dbReference type="InterPro" id="IPR003661">
    <property type="entry name" value="HisK_dim/P_dom"/>
</dbReference>
<dbReference type="Gene3D" id="3.40.50.2300">
    <property type="match status" value="1"/>
</dbReference>
<comment type="subcellular location">
    <subcellularLocation>
        <location evidence="2">Cell membrane</location>
    </subcellularLocation>
</comment>
<keyword evidence="16" id="KW-1185">Reference proteome</keyword>
<evidence type="ECO:0000256" key="4">
    <source>
        <dbReference type="ARBA" id="ARBA00022553"/>
    </source>
</evidence>
<dbReference type="InterPro" id="IPR036097">
    <property type="entry name" value="HisK_dim/P_sf"/>
</dbReference>
<dbReference type="CDD" id="cd00156">
    <property type="entry name" value="REC"/>
    <property type="match status" value="1"/>
</dbReference>
<dbReference type="InterPro" id="IPR004358">
    <property type="entry name" value="Sig_transdc_His_kin-like_C"/>
</dbReference>
<dbReference type="InterPro" id="IPR013767">
    <property type="entry name" value="PAS_fold"/>
</dbReference>
<feature type="region of interest" description="Disordered" evidence="11">
    <location>
        <begin position="1"/>
        <end position="55"/>
    </location>
</feature>
<dbReference type="Gene3D" id="3.30.450.20">
    <property type="entry name" value="PAS domain"/>
    <property type="match status" value="1"/>
</dbReference>
<keyword evidence="7" id="KW-0418">Kinase</keyword>
<evidence type="ECO:0000256" key="2">
    <source>
        <dbReference type="ARBA" id="ARBA00004236"/>
    </source>
</evidence>
<gene>
    <name evidence="15" type="ORF">SK069_05650</name>
</gene>
<dbReference type="PROSITE" id="PS50110">
    <property type="entry name" value="RESPONSE_REGULATORY"/>
    <property type="match status" value="1"/>
</dbReference>
<dbReference type="PRINTS" id="PR00344">
    <property type="entry name" value="BCTRLSENSOR"/>
</dbReference>
<dbReference type="RefSeq" id="WP_319953221.1">
    <property type="nucleotide sequence ID" value="NZ_JAXAVX010000002.1"/>
</dbReference>
<dbReference type="EMBL" id="JAXAVX010000002">
    <property type="protein sequence ID" value="MDX8151068.1"/>
    <property type="molecule type" value="Genomic_DNA"/>
</dbReference>
<evidence type="ECO:0000313" key="15">
    <source>
        <dbReference type="EMBL" id="MDX8151068.1"/>
    </source>
</evidence>
<evidence type="ECO:0000256" key="6">
    <source>
        <dbReference type="ARBA" id="ARBA00022741"/>
    </source>
</evidence>
<evidence type="ECO:0000259" key="12">
    <source>
        <dbReference type="PROSITE" id="PS50109"/>
    </source>
</evidence>
<dbReference type="NCBIfam" id="TIGR00229">
    <property type="entry name" value="sensory_box"/>
    <property type="match status" value="1"/>
</dbReference>
<dbReference type="Gene3D" id="3.30.565.10">
    <property type="entry name" value="Histidine kinase-like ATPase, C-terminal domain"/>
    <property type="match status" value="1"/>
</dbReference>
<dbReference type="EC" id="2.7.13.3" evidence="3"/>
<evidence type="ECO:0000313" key="16">
    <source>
        <dbReference type="Proteomes" id="UP001277761"/>
    </source>
</evidence>
<evidence type="ECO:0000256" key="5">
    <source>
        <dbReference type="ARBA" id="ARBA00022679"/>
    </source>
</evidence>
<organism evidence="15 16">
    <name type="scientific">Patulibacter brassicae</name>
    <dbReference type="NCBI Taxonomy" id="1705717"/>
    <lineage>
        <taxon>Bacteria</taxon>
        <taxon>Bacillati</taxon>
        <taxon>Actinomycetota</taxon>
        <taxon>Thermoleophilia</taxon>
        <taxon>Solirubrobacterales</taxon>
        <taxon>Patulibacteraceae</taxon>
        <taxon>Patulibacter</taxon>
    </lineage>
</organism>
<evidence type="ECO:0000256" key="10">
    <source>
        <dbReference type="PROSITE-ProRule" id="PRU00169"/>
    </source>
</evidence>
<dbReference type="InterPro" id="IPR036890">
    <property type="entry name" value="HATPase_C_sf"/>
</dbReference>
<proteinExistence type="predicted"/>
<feature type="compositionally biased region" description="Low complexity" evidence="11">
    <location>
        <begin position="28"/>
        <end position="43"/>
    </location>
</feature>
<keyword evidence="8" id="KW-0067">ATP-binding</keyword>
<dbReference type="SMART" id="SM00387">
    <property type="entry name" value="HATPase_c"/>
    <property type="match status" value="1"/>
</dbReference>
<dbReference type="SMART" id="SM00448">
    <property type="entry name" value="REC"/>
    <property type="match status" value="1"/>
</dbReference>
<dbReference type="PROSITE" id="PS50109">
    <property type="entry name" value="HIS_KIN"/>
    <property type="match status" value="1"/>
</dbReference>
<comment type="caution">
    <text evidence="15">The sequence shown here is derived from an EMBL/GenBank/DDBJ whole genome shotgun (WGS) entry which is preliminary data.</text>
</comment>
<feature type="modified residue" description="4-aspartylphosphate" evidence="10">
    <location>
        <position position="501"/>
    </location>
</feature>
<dbReference type="InterPro" id="IPR005467">
    <property type="entry name" value="His_kinase_dom"/>
</dbReference>
<protein>
    <recommendedName>
        <fullName evidence="3">histidine kinase</fullName>
        <ecNumber evidence="3">2.7.13.3</ecNumber>
    </recommendedName>
</protein>
<dbReference type="CDD" id="cd00130">
    <property type="entry name" value="PAS"/>
    <property type="match status" value="1"/>
</dbReference>
<feature type="domain" description="Histidine kinase" evidence="12">
    <location>
        <begin position="217"/>
        <end position="430"/>
    </location>
</feature>
<dbReference type="InterPro" id="IPR000014">
    <property type="entry name" value="PAS"/>
</dbReference>
<dbReference type="Pfam" id="PF00072">
    <property type="entry name" value="Response_reg"/>
    <property type="match status" value="1"/>
</dbReference>
<dbReference type="Gene3D" id="1.10.287.130">
    <property type="match status" value="1"/>
</dbReference>
<keyword evidence="6" id="KW-0547">Nucleotide-binding</keyword>
<evidence type="ECO:0000256" key="9">
    <source>
        <dbReference type="ARBA" id="ARBA00023012"/>
    </source>
</evidence>
<evidence type="ECO:0000256" key="7">
    <source>
        <dbReference type="ARBA" id="ARBA00022777"/>
    </source>
</evidence>
<dbReference type="Pfam" id="PF00512">
    <property type="entry name" value="HisKA"/>
    <property type="match status" value="1"/>
</dbReference>
<keyword evidence="5" id="KW-0808">Transferase</keyword>
<dbReference type="PANTHER" id="PTHR43065:SF42">
    <property type="entry name" value="TWO-COMPONENT SENSOR PPRA"/>
    <property type="match status" value="1"/>
</dbReference>
<dbReference type="InterPro" id="IPR011006">
    <property type="entry name" value="CheY-like_superfamily"/>
</dbReference>
<reference evidence="15 16" key="1">
    <citation type="submission" date="2023-11" db="EMBL/GenBank/DDBJ databases">
        <authorList>
            <person name="Xu M."/>
            <person name="Jiang T."/>
        </authorList>
    </citation>
    <scope>NUCLEOTIDE SEQUENCE [LARGE SCALE GENOMIC DNA]</scope>
    <source>
        <strain evidence="15 16">SD</strain>
    </source>
</reference>
<dbReference type="Pfam" id="PF02518">
    <property type="entry name" value="HATPase_c"/>
    <property type="match status" value="1"/>
</dbReference>
<evidence type="ECO:0000259" key="13">
    <source>
        <dbReference type="PROSITE" id="PS50110"/>
    </source>
</evidence>
<accession>A0ABU4VJH6</accession>
<dbReference type="SUPFAM" id="SSF47384">
    <property type="entry name" value="Homodimeric domain of signal transducing histidine kinase"/>
    <property type="match status" value="1"/>
</dbReference>
<evidence type="ECO:0000256" key="8">
    <source>
        <dbReference type="ARBA" id="ARBA00022840"/>
    </source>
</evidence>
<evidence type="ECO:0000259" key="14">
    <source>
        <dbReference type="PROSITE" id="PS50112"/>
    </source>
</evidence>
<comment type="catalytic activity">
    <reaction evidence="1">
        <text>ATP + protein L-histidine = ADP + protein N-phospho-L-histidine.</text>
        <dbReference type="EC" id="2.7.13.3"/>
    </reaction>
</comment>
<dbReference type="InterPro" id="IPR003594">
    <property type="entry name" value="HATPase_dom"/>
</dbReference>
<dbReference type="PROSITE" id="PS50112">
    <property type="entry name" value="PAS"/>
    <property type="match status" value="1"/>
</dbReference>
<dbReference type="Proteomes" id="UP001277761">
    <property type="component" value="Unassembled WGS sequence"/>
</dbReference>
<dbReference type="InterPro" id="IPR001789">
    <property type="entry name" value="Sig_transdc_resp-reg_receiver"/>
</dbReference>
<keyword evidence="4 10" id="KW-0597">Phosphoprotein</keyword>
<dbReference type="InterPro" id="IPR035965">
    <property type="entry name" value="PAS-like_dom_sf"/>
</dbReference>
<evidence type="ECO:0000256" key="1">
    <source>
        <dbReference type="ARBA" id="ARBA00000085"/>
    </source>
</evidence>
<feature type="domain" description="PAS" evidence="14">
    <location>
        <begin position="68"/>
        <end position="121"/>
    </location>
</feature>
<sequence length="573" mass="61171">MGSASWSSADVGDGVFPEGRGAGDGDPGDVAAGTATGAPFEGGAPPGPGRVGHAEEATDEIRERVQVGVADFEQFLEALPDAVVGVTPNGTILLANVQAEQLFGYEAGGLVGVPIETLIPERFRGTHSGHRHGYFHDPKTRPMGAGLQLSGRRRDGTEFPAEISLSSTRTDAGMLAWAAVRDISERLAAEREREQMRRQAREAQAQRLESLGQLAGGVAHDFNNLLGVIINYAGFVRDELEDRPELANDVEQIREAAQRGAALTRQLLIFGRREVTAPEVLDLRDVVHGVETLLRRALGEHITMRIELGDDVPTVRADRGQMEQVLFNLAVNARDAMPGGGTLTISTHRTVDDHGAELVVLSVADTGAGMTPQVLERAMEPFFTTKPEGAGTGLGLATVYGIATHHEGRVRLESELGAGTAVHVELPALGAAATSQPPSDDARPGSRGETILLVEDEPSGRQIARRILERAGYQVVATENGARALEVVRDPDQALDLVLTDVIMPGMLGTELAERVVELRPGTRVLLMSGYSDELVARPPDGQHHPLIEKPFDATGLLTRIRGVLAASPERRP</sequence>
<keyword evidence="9" id="KW-0902">Two-component regulatory system</keyword>
<evidence type="ECO:0000256" key="3">
    <source>
        <dbReference type="ARBA" id="ARBA00012438"/>
    </source>
</evidence>
<dbReference type="SMART" id="SM00091">
    <property type="entry name" value="PAS"/>
    <property type="match status" value="1"/>
</dbReference>
<dbReference type="SMART" id="SM00388">
    <property type="entry name" value="HisKA"/>
    <property type="match status" value="1"/>
</dbReference>
<evidence type="ECO:0000256" key="11">
    <source>
        <dbReference type="SAM" id="MobiDB-lite"/>
    </source>
</evidence>
<name>A0ABU4VJH6_9ACTN</name>
<dbReference type="SUPFAM" id="SSF55874">
    <property type="entry name" value="ATPase domain of HSP90 chaperone/DNA topoisomerase II/histidine kinase"/>
    <property type="match status" value="1"/>
</dbReference>
<dbReference type="PANTHER" id="PTHR43065">
    <property type="entry name" value="SENSOR HISTIDINE KINASE"/>
    <property type="match status" value="1"/>
</dbReference>
<dbReference type="SUPFAM" id="SSF55785">
    <property type="entry name" value="PYP-like sensor domain (PAS domain)"/>
    <property type="match status" value="1"/>
</dbReference>
<feature type="domain" description="Response regulatory" evidence="13">
    <location>
        <begin position="450"/>
        <end position="565"/>
    </location>
</feature>
<dbReference type="Pfam" id="PF00989">
    <property type="entry name" value="PAS"/>
    <property type="match status" value="1"/>
</dbReference>
<dbReference type="SUPFAM" id="SSF52172">
    <property type="entry name" value="CheY-like"/>
    <property type="match status" value="1"/>
</dbReference>